<evidence type="ECO:0000256" key="4">
    <source>
        <dbReference type="ARBA" id="ARBA00022452"/>
    </source>
</evidence>
<dbReference type="InterPro" id="IPR000531">
    <property type="entry name" value="Beta-barrel_TonB"/>
</dbReference>
<evidence type="ECO:0000313" key="16">
    <source>
        <dbReference type="Proteomes" id="UP000295717"/>
    </source>
</evidence>
<evidence type="ECO:0000259" key="14">
    <source>
        <dbReference type="Pfam" id="PF07715"/>
    </source>
</evidence>
<dbReference type="OrthoDB" id="9760620at2"/>
<evidence type="ECO:0000259" key="13">
    <source>
        <dbReference type="Pfam" id="PF00593"/>
    </source>
</evidence>
<evidence type="ECO:0000256" key="8">
    <source>
        <dbReference type="ARBA" id="ARBA00023136"/>
    </source>
</evidence>
<keyword evidence="6 12" id="KW-0732">Signal</keyword>
<dbReference type="GO" id="GO:0009279">
    <property type="term" value="C:cell outer membrane"/>
    <property type="evidence" value="ECO:0007669"/>
    <property type="project" value="UniProtKB-SubCell"/>
</dbReference>
<keyword evidence="9 15" id="KW-0675">Receptor</keyword>
<evidence type="ECO:0000256" key="7">
    <source>
        <dbReference type="ARBA" id="ARBA00023077"/>
    </source>
</evidence>
<name>A0A4R3N802_9GAMM</name>
<feature type="domain" description="TonB-dependent receptor-like beta-barrel" evidence="13">
    <location>
        <begin position="260"/>
        <end position="654"/>
    </location>
</feature>
<sequence>MIRKNPVVLLLAAAHLAPCRLVSADGGEQTLPVVVVEDSGKSDARQAAPEPAYSRLAMPQSVVAVQTLTREDIEEIRPRDVYDLIERAPGMSILRQGARVHNFAFSRGDDVGIILDGVYLTQTEARRVLGDLQPELIESIRFVRDSTVLTIAPLAGFGSASAGSPNQGFILITTRRSVPDGKRAELRTSYATYDTWKASGFTAQSWLDGRARIGAGYQHTASEGKPDWNNGYNGNSFLLNGGYTDARFEATASLYVNRASREIQRAIGTYTGKTRYPVSGPTPNGVLDKNVWEYDPMNMEVFSTNLAHHWNAAQTTALLYGWTEAEGTRYPYTTTQNRSQVVGDEGRDWAQEWNLSHTIEWGSNTLKVGAQSLNWYQLTEGNETPRREKLYGYYLTDEYRLNPDWTLDLALRTDRRQIVRGGEKYLSSGSEVQLADGEWSDNAMAASVGTAWQINPIFRVSARYSYNLTPTPDVLTTVDDATLPDEIRSRYELGLEANVSRAFTATLTPFYYDIKDAKVAAGTLTADASGAPIIDPGTGEETSVTLYDAANRIRKGLELTLAGRLVDDALGYELGWTAFTDNEEDGEYGSEFPDNKYSARLNWRHGPWDSTLSLLKVDPYLSYGYTVGDFTTVNLSVAHRFDHGITLAVYGQNLTDEQYGTNNKGYPPQANWGVLRDVGATYGVEVAVVF</sequence>
<keyword evidence="5" id="KW-0812">Transmembrane</keyword>
<gene>
    <name evidence="15" type="ORF">EDC35_101608</name>
</gene>
<dbReference type="RefSeq" id="WP_132975559.1">
    <property type="nucleotide sequence ID" value="NZ_SMAO01000001.1"/>
</dbReference>
<dbReference type="PANTHER" id="PTHR30069:SF29">
    <property type="entry name" value="HEMOGLOBIN AND HEMOGLOBIN-HAPTOGLOBIN-BINDING PROTEIN 1-RELATED"/>
    <property type="match status" value="1"/>
</dbReference>
<evidence type="ECO:0000256" key="6">
    <source>
        <dbReference type="ARBA" id="ARBA00022729"/>
    </source>
</evidence>
<reference evidence="15 16" key="1">
    <citation type="submission" date="2019-03" db="EMBL/GenBank/DDBJ databases">
        <title>Genomic Encyclopedia of Type Strains, Phase IV (KMG-IV): sequencing the most valuable type-strain genomes for metagenomic binning, comparative biology and taxonomic classification.</title>
        <authorList>
            <person name="Goeker M."/>
        </authorList>
    </citation>
    <scope>NUCLEOTIDE SEQUENCE [LARGE SCALE GENOMIC DNA]</scope>
    <source>
        <strain evidence="15 16">DSM 13587</strain>
    </source>
</reference>
<evidence type="ECO:0000256" key="12">
    <source>
        <dbReference type="SAM" id="SignalP"/>
    </source>
</evidence>
<dbReference type="Pfam" id="PF00593">
    <property type="entry name" value="TonB_dep_Rec_b-barrel"/>
    <property type="match status" value="1"/>
</dbReference>
<comment type="similarity">
    <text evidence="2">Belongs to the TonB-dependent receptor family. Hemoglobin/haptoglobin binding protein subfamily.</text>
</comment>
<evidence type="ECO:0000256" key="5">
    <source>
        <dbReference type="ARBA" id="ARBA00022692"/>
    </source>
</evidence>
<keyword evidence="7 11" id="KW-0798">TonB box</keyword>
<dbReference type="Proteomes" id="UP000295717">
    <property type="component" value="Unassembled WGS sequence"/>
</dbReference>
<evidence type="ECO:0000256" key="9">
    <source>
        <dbReference type="ARBA" id="ARBA00023170"/>
    </source>
</evidence>
<dbReference type="AlphaFoldDB" id="A0A4R3N802"/>
<dbReference type="EMBL" id="SMAO01000001">
    <property type="protein sequence ID" value="TCT24286.1"/>
    <property type="molecule type" value="Genomic_DNA"/>
</dbReference>
<protein>
    <submittedName>
        <fullName evidence="15">Outer membrane cobalamin receptor</fullName>
    </submittedName>
</protein>
<feature type="domain" description="TonB-dependent receptor plug" evidence="14">
    <location>
        <begin position="63"/>
        <end position="146"/>
    </location>
</feature>
<dbReference type="Pfam" id="PF07715">
    <property type="entry name" value="Plug"/>
    <property type="match status" value="1"/>
</dbReference>
<evidence type="ECO:0000313" key="15">
    <source>
        <dbReference type="EMBL" id="TCT24286.1"/>
    </source>
</evidence>
<dbReference type="InterPro" id="IPR012910">
    <property type="entry name" value="Plug_dom"/>
</dbReference>
<dbReference type="PANTHER" id="PTHR30069">
    <property type="entry name" value="TONB-DEPENDENT OUTER MEMBRANE RECEPTOR"/>
    <property type="match status" value="1"/>
</dbReference>
<dbReference type="SUPFAM" id="SSF56935">
    <property type="entry name" value="Porins"/>
    <property type="match status" value="1"/>
</dbReference>
<dbReference type="GO" id="GO:0044718">
    <property type="term" value="P:siderophore transmembrane transport"/>
    <property type="evidence" value="ECO:0007669"/>
    <property type="project" value="TreeGrafter"/>
</dbReference>
<feature type="chain" id="PRO_5020600840" evidence="12">
    <location>
        <begin position="25"/>
        <end position="690"/>
    </location>
</feature>
<keyword evidence="16" id="KW-1185">Reference proteome</keyword>
<evidence type="ECO:0000256" key="2">
    <source>
        <dbReference type="ARBA" id="ARBA00008143"/>
    </source>
</evidence>
<dbReference type="InterPro" id="IPR036942">
    <property type="entry name" value="Beta-barrel_TonB_sf"/>
</dbReference>
<dbReference type="InterPro" id="IPR037066">
    <property type="entry name" value="Plug_dom_sf"/>
</dbReference>
<feature type="signal peptide" evidence="12">
    <location>
        <begin position="1"/>
        <end position="24"/>
    </location>
</feature>
<dbReference type="GO" id="GO:0015344">
    <property type="term" value="F:siderophore uptake transmembrane transporter activity"/>
    <property type="evidence" value="ECO:0007669"/>
    <property type="project" value="TreeGrafter"/>
</dbReference>
<dbReference type="Gene3D" id="2.40.170.20">
    <property type="entry name" value="TonB-dependent receptor, beta-barrel domain"/>
    <property type="match status" value="1"/>
</dbReference>
<keyword evidence="8 11" id="KW-0472">Membrane</keyword>
<organism evidence="15 16">
    <name type="scientific">Thiobaca trueperi</name>
    <dbReference type="NCBI Taxonomy" id="127458"/>
    <lineage>
        <taxon>Bacteria</taxon>
        <taxon>Pseudomonadati</taxon>
        <taxon>Pseudomonadota</taxon>
        <taxon>Gammaproteobacteria</taxon>
        <taxon>Chromatiales</taxon>
        <taxon>Chromatiaceae</taxon>
        <taxon>Thiobaca</taxon>
    </lineage>
</organism>
<keyword evidence="4" id="KW-1134">Transmembrane beta strand</keyword>
<evidence type="ECO:0000256" key="10">
    <source>
        <dbReference type="ARBA" id="ARBA00023237"/>
    </source>
</evidence>
<evidence type="ECO:0000256" key="1">
    <source>
        <dbReference type="ARBA" id="ARBA00004571"/>
    </source>
</evidence>
<proteinExistence type="inferred from homology"/>
<dbReference type="Gene3D" id="2.170.130.10">
    <property type="entry name" value="TonB-dependent receptor, plug domain"/>
    <property type="match status" value="1"/>
</dbReference>
<keyword evidence="10" id="KW-0998">Cell outer membrane</keyword>
<keyword evidence="3" id="KW-0813">Transport</keyword>
<evidence type="ECO:0000256" key="11">
    <source>
        <dbReference type="RuleBase" id="RU003357"/>
    </source>
</evidence>
<evidence type="ECO:0000256" key="3">
    <source>
        <dbReference type="ARBA" id="ARBA00022448"/>
    </source>
</evidence>
<dbReference type="InterPro" id="IPR039426">
    <property type="entry name" value="TonB-dep_rcpt-like"/>
</dbReference>
<comment type="subcellular location">
    <subcellularLocation>
        <location evidence="1">Cell outer membrane</location>
        <topology evidence="1">Multi-pass membrane protein</topology>
    </subcellularLocation>
</comment>
<accession>A0A4R3N802</accession>
<comment type="caution">
    <text evidence="15">The sequence shown here is derived from an EMBL/GenBank/DDBJ whole genome shotgun (WGS) entry which is preliminary data.</text>
</comment>